<keyword evidence="2" id="KW-0472">Membrane</keyword>
<protein>
    <recommendedName>
        <fullName evidence="3">Putative plant transposon protein domain-containing protein</fullName>
    </recommendedName>
</protein>
<feature type="region of interest" description="Disordered" evidence="1">
    <location>
        <begin position="133"/>
        <end position="207"/>
    </location>
</feature>
<sequence length="313" mass="34787">MARWAVWRAKSSSPNHSAVRRSTLRFTESSFITFNFMLLLSLGAVIFSEKLEFAQCTRRLTKIMARTKVAGRDMLPRKRAKGITMNEDAAASRAKATKLPSTCGKGKGKGKAPVSASLEVSSDSDGIYATHLTTSKSEGEHQDLQATTSEPENDDLLMARSAQLRSKRMHDPSRIRVPETQTPSPVPDQAVVPAPPAQGPPPRSMNRLKTEGLRTIIEEKTLSADGVIDRHPEIMSCLRSHKFQIFTRPRGHYIPNWVREFYTAYGALVPQGKKQATKFKPVDYVIVRGKKVKSDSDSINAVLECSEDIEDDF</sequence>
<dbReference type="InterPro" id="IPR046796">
    <property type="entry name" value="Transposase_32_dom"/>
</dbReference>
<feature type="domain" description="Putative plant transposon protein" evidence="3">
    <location>
        <begin position="240"/>
        <end position="304"/>
    </location>
</feature>
<evidence type="ECO:0000256" key="1">
    <source>
        <dbReference type="SAM" id="MobiDB-lite"/>
    </source>
</evidence>
<evidence type="ECO:0000313" key="4">
    <source>
        <dbReference type="EnsemblPlants" id="PGSC0003DMT400094756"/>
    </source>
</evidence>
<accession>M1DUT7</accession>
<dbReference type="AlphaFoldDB" id="M1DUT7"/>
<dbReference type="InParanoid" id="M1DUT7"/>
<dbReference type="EnsemblPlants" id="PGSC0003DMT400094756">
    <property type="protein sequence ID" value="PGSC0003DMT400094756"/>
    <property type="gene ID" value="PGSC0003DMG400044327"/>
</dbReference>
<dbReference type="HOGENOM" id="CLU_029307_1_0_1"/>
<feature type="region of interest" description="Disordered" evidence="1">
    <location>
        <begin position="83"/>
        <end position="120"/>
    </location>
</feature>
<evidence type="ECO:0000259" key="3">
    <source>
        <dbReference type="Pfam" id="PF20167"/>
    </source>
</evidence>
<dbReference type="PaxDb" id="4113-PGSC0003DMT400094756"/>
<keyword evidence="5" id="KW-1185">Reference proteome</keyword>
<keyword evidence="2" id="KW-0812">Transmembrane</keyword>
<reference evidence="5" key="1">
    <citation type="journal article" date="2011" name="Nature">
        <title>Genome sequence and analysis of the tuber crop potato.</title>
        <authorList>
            <consortium name="The Potato Genome Sequencing Consortium"/>
        </authorList>
    </citation>
    <scope>NUCLEOTIDE SEQUENCE [LARGE SCALE GENOMIC DNA]</scope>
    <source>
        <strain evidence="5">cv. DM1-3 516 R44</strain>
    </source>
</reference>
<reference evidence="4" key="2">
    <citation type="submission" date="2015-06" db="UniProtKB">
        <authorList>
            <consortium name="EnsemblPlants"/>
        </authorList>
    </citation>
    <scope>IDENTIFICATION</scope>
    <source>
        <strain evidence="4">DM1-3 516 R44</strain>
    </source>
</reference>
<evidence type="ECO:0000256" key="2">
    <source>
        <dbReference type="SAM" id="Phobius"/>
    </source>
</evidence>
<name>M1DUT7_SOLTU</name>
<evidence type="ECO:0000313" key="5">
    <source>
        <dbReference type="Proteomes" id="UP000011115"/>
    </source>
</evidence>
<dbReference type="Gramene" id="PGSC0003DMT400094756">
    <property type="protein sequence ID" value="PGSC0003DMT400094756"/>
    <property type="gene ID" value="PGSC0003DMG400044327"/>
</dbReference>
<organism evidence="4 5">
    <name type="scientific">Solanum tuberosum</name>
    <name type="common">Potato</name>
    <dbReference type="NCBI Taxonomy" id="4113"/>
    <lineage>
        <taxon>Eukaryota</taxon>
        <taxon>Viridiplantae</taxon>
        <taxon>Streptophyta</taxon>
        <taxon>Embryophyta</taxon>
        <taxon>Tracheophyta</taxon>
        <taxon>Spermatophyta</taxon>
        <taxon>Magnoliopsida</taxon>
        <taxon>eudicotyledons</taxon>
        <taxon>Gunneridae</taxon>
        <taxon>Pentapetalae</taxon>
        <taxon>asterids</taxon>
        <taxon>lamiids</taxon>
        <taxon>Solanales</taxon>
        <taxon>Solanaceae</taxon>
        <taxon>Solanoideae</taxon>
        <taxon>Solaneae</taxon>
        <taxon>Solanum</taxon>
    </lineage>
</organism>
<proteinExistence type="predicted"/>
<dbReference type="Pfam" id="PF20167">
    <property type="entry name" value="Transposase_32"/>
    <property type="match status" value="1"/>
</dbReference>
<dbReference type="Proteomes" id="UP000011115">
    <property type="component" value="Unassembled WGS sequence"/>
</dbReference>
<keyword evidence="2" id="KW-1133">Transmembrane helix</keyword>
<feature type="transmembrane region" description="Helical" evidence="2">
    <location>
        <begin position="30"/>
        <end position="48"/>
    </location>
</feature>
<feature type="compositionally biased region" description="Pro residues" evidence="1">
    <location>
        <begin position="193"/>
        <end position="203"/>
    </location>
</feature>
<dbReference type="PANTHER" id="PTHR33180">
    <property type="entry name" value="PHOTOSYSTEM II CP43 REACTION CENTER PROTEIN"/>
    <property type="match status" value="1"/>
</dbReference>
<dbReference type="PANTHER" id="PTHR33180:SF31">
    <property type="entry name" value="POLYPROTEIN PROTEIN"/>
    <property type="match status" value="1"/>
</dbReference>